<evidence type="ECO:0000313" key="3">
    <source>
        <dbReference type="Proteomes" id="UP000778864"/>
    </source>
</evidence>
<accession>A0A413ED57</accession>
<evidence type="ECO:0000313" key="2">
    <source>
        <dbReference type="EMBL" id="MBS4892878.1"/>
    </source>
</evidence>
<comment type="caution">
    <text evidence="2">The sequence shown here is derived from an EMBL/GenBank/DDBJ whole genome shotgun (WGS) entry which is preliminary data.</text>
</comment>
<dbReference type="Proteomes" id="UP000778864">
    <property type="component" value="Unassembled WGS sequence"/>
</dbReference>
<sequence>MKPLKTLVLATCLVGAVTSFASAKDVNTLAGTMSIPNNVTLATASNTNTLGIVKDIIAKENAKPNTHQMTRQSNQQALAVLDQMGISYDIYQLQGEDKSGQKDALLVAVDVKEAAQHLGKKEANDPMFIAAMTALDKGQIDPVTEQLLLGTINKQIPTSTTVVPLNGPINVSSRDPQKATIMPKTLKTLTVENAEQVHPVAGTKYQTYAASSRLLYADGNVQTPLYANAAFVLKPGKPVLYVGITTDVQRDYFKPIFDNAFKSIK</sequence>
<proteinExistence type="predicted"/>
<dbReference type="EMBL" id="JAGZMU010000002">
    <property type="protein sequence ID" value="MBS4892878.1"/>
    <property type="molecule type" value="Genomic_DNA"/>
</dbReference>
<feature type="chain" id="PRO_5041125655" evidence="1">
    <location>
        <begin position="24"/>
        <end position="265"/>
    </location>
</feature>
<feature type="signal peptide" evidence="1">
    <location>
        <begin position="1"/>
        <end position="23"/>
    </location>
</feature>
<keyword evidence="1" id="KW-0732">Signal</keyword>
<protein>
    <submittedName>
        <fullName evidence="2">Uncharacterized protein</fullName>
    </submittedName>
</protein>
<organism evidence="2 3">
    <name type="scientific">Veillonella parvula</name>
    <name type="common">Staphylococcus parvulus</name>
    <dbReference type="NCBI Taxonomy" id="29466"/>
    <lineage>
        <taxon>Bacteria</taxon>
        <taxon>Bacillati</taxon>
        <taxon>Bacillota</taxon>
        <taxon>Negativicutes</taxon>
        <taxon>Veillonellales</taxon>
        <taxon>Veillonellaceae</taxon>
        <taxon>Veillonella</taxon>
    </lineage>
</organism>
<evidence type="ECO:0000256" key="1">
    <source>
        <dbReference type="SAM" id="SignalP"/>
    </source>
</evidence>
<name>A0A413ED57_VEIPA</name>
<reference evidence="2" key="1">
    <citation type="submission" date="2021-02" db="EMBL/GenBank/DDBJ databases">
        <title>Infant gut strain persistence is associated with maternal origin, phylogeny, and functional potential including surface adhesion and iron acquisition.</title>
        <authorList>
            <person name="Lou Y.C."/>
        </authorList>
    </citation>
    <scope>NUCLEOTIDE SEQUENCE</scope>
    <source>
        <strain evidence="2">L3_108_031G1_dasL3_108_031G1_concoct_20</strain>
    </source>
</reference>
<dbReference type="RefSeq" id="WP_118090948.1">
    <property type="nucleotide sequence ID" value="NZ_CAJPRU010000009.1"/>
</dbReference>
<dbReference type="AlphaFoldDB" id="A0A413ED57"/>
<gene>
    <name evidence="2" type="ORF">KHZ90_03765</name>
</gene>